<comment type="caution">
    <text evidence="1">The sequence shown here is derived from an EMBL/GenBank/DDBJ whole genome shotgun (WGS) entry which is preliminary data.</text>
</comment>
<dbReference type="RefSeq" id="WP_190302758.1">
    <property type="nucleotide sequence ID" value="NZ_JACOIJ010000034.1"/>
</dbReference>
<evidence type="ECO:0000313" key="1">
    <source>
        <dbReference type="EMBL" id="MBD1430666.1"/>
    </source>
</evidence>
<organism evidence="1 2">
    <name type="scientific">Sphingobacterium litopenaei</name>
    <dbReference type="NCBI Taxonomy" id="2763500"/>
    <lineage>
        <taxon>Bacteria</taxon>
        <taxon>Pseudomonadati</taxon>
        <taxon>Bacteroidota</taxon>
        <taxon>Sphingobacteriia</taxon>
        <taxon>Sphingobacteriales</taxon>
        <taxon>Sphingobacteriaceae</taxon>
        <taxon>Sphingobacterium</taxon>
    </lineage>
</organism>
<evidence type="ECO:0000313" key="2">
    <source>
        <dbReference type="Proteomes" id="UP000651271"/>
    </source>
</evidence>
<accession>A0ABR7YHC8</accession>
<protein>
    <submittedName>
        <fullName evidence="1">DUF4302 domain-containing protein</fullName>
    </submittedName>
</protein>
<dbReference type="PROSITE" id="PS51257">
    <property type="entry name" value="PROKAR_LIPOPROTEIN"/>
    <property type="match status" value="1"/>
</dbReference>
<dbReference type="Pfam" id="PF14135">
    <property type="entry name" value="DUF4302"/>
    <property type="match status" value="1"/>
</dbReference>
<reference evidence="1 2" key="1">
    <citation type="submission" date="2020-08" db="EMBL/GenBank/DDBJ databases">
        <title>Sphingobacterium sp. DN04309 isolated from aquaculture water.</title>
        <authorList>
            <person name="Zhang M."/>
        </authorList>
    </citation>
    <scope>NUCLEOTIDE SEQUENCE [LARGE SCALE GENOMIC DNA]</scope>
    <source>
        <strain evidence="1 2">DN04309</strain>
    </source>
</reference>
<name>A0ABR7YHC8_9SPHI</name>
<gene>
    <name evidence="1" type="ORF">H8B04_14065</name>
</gene>
<proteinExistence type="predicted"/>
<dbReference type="InterPro" id="IPR025396">
    <property type="entry name" value="DUF4302"/>
</dbReference>
<sequence>MKNIILFITSFLLFTGCHKHEAENLFDALPEERINEKLNELRSKLLESPSGWKATLNTGTTTTKGAYNFYINFEDVNNYSIQGDLNETSSTEWQIATYRIIWAMNASLVFDTFSYLTYLQEPSSSYGGTAPHGYRSDIEFEYIRSSEDSVFLKGKKYQHDFLLTKISTSDKQALDNKELKSKIDQVTAFFANNLNSYFQIDNSDIKYAVSIDRIGRQIILNWMENDKVESVISSFAYSLEGIDIFKPINVKGNIISKIVINNNNAEAKSTSSSFIIKNNPTPILPITSLFGSNAAFNAIVINGPNMPVGITSQFNTLWQGQLNLYANNNATMVSCIFKLNNSTTASLLVRFNIGGTVYLAQSDYNYTLVEGILKLSAPISTNGNYNNGWVTTDIKNYFSAGEFKIDYAVSTNPDVVNIGGLYKVNNPSSFFYGKLEKN</sequence>
<dbReference type="Proteomes" id="UP000651271">
    <property type="component" value="Unassembled WGS sequence"/>
</dbReference>
<keyword evidence="2" id="KW-1185">Reference proteome</keyword>
<dbReference type="EMBL" id="JACOIJ010000034">
    <property type="protein sequence ID" value="MBD1430666.1"/>
    <property type="molecule type" value="Genomic_DNA"/>
</dbReference>